<gene>
    <name evidence="2" type="ORF">Esi_0015_0123</name>
</gene>
<dbReference type="AlphaFoldDB" id="D8LFL5"/>
<dbReference type="SMART" id="SM00710">
    <property type="entry name" value="PbH1"/>
    <property type="match status" value="6"/>
</dbReference>
<feature type="domain" description="Right handed beta helix" evidence="1">
    <location>
        <begin position="9"/>
        <end position="156"/>
    </location>
</feature>
<dbReference type="InterPro" id="IPR039448">
    <property type="entry name" value="Beta_helix"/>
</dbReference>
<evidence type="ECO:0000313" key="3">
    <source>
        <dbReference type="Proteomes" id="UP000002630"/>
    </source>
</evidence>
<proteinExistence type="predicted"/>
<dbReference type="EMBL" id="FN649760">
    <property type="protein sequence ID" value="CBN79935.1"/>
    <property type="molecule type" value="Genomic_DNA"/>
</dbReference>
<dbReference type="Proteomes" id="UP000002630">
    <property type="component" value="Unassembled WGS sequence"/>
</dbReference>
<evidence type="ECO:0000313" key="2">
    <source>
        <dbReference type="EMBL" id="CBN79935.1"/>
    </source>
</evidence>
<evidence type="ECO:0000259" key="1">
    <source>
        <dbReference type="Pfam" id="PF13229"/>
    </source>
</evidence>
<dbReference type="Pfam" id="PF13229">
    <property type="entry name" value="Beta_helix"/>
    <property type="match status" value="1"/>
</dbReference>
<dbReference type="SUPFAM" id="SSF51126">
    <property type="entry name" value="Pectin lyase-like"/>
    <property type="match status" value="1"/>
</dbReference>
<reference evidence="2 3" key="1">
    <citation type="journal article" date="2010" name="Nature">
        <title>The Ectocarpus genome and the independent evolution of multicellularity in brown algae.</title>
        <authorList>
            <person name="Cock J.M."/>
            <person name="Sterck L."/>
            <person name="Rouze P."/>
            <person name="Scornet D."/>
            <person name="Allen A.E."/>
            <person name="Amoutzias G."/>
            <person name="Anthouard V."/>
            <person name="Artiguenave F."/>
            <person name="Aury J.M."/>
            <person name="Badger J.H."/>
            <person name="Beszteri B."/>
            <person name="Billiau K."/>
            <person name="Bonnet E."/>
            <person name="Bothwell J.H."/>
            <person name="Bowler C."/>
            <person name="Boyen C."/>
            <person name="Brownlee C."/>
            <person name="Carrano C.J."/>
            <person name="Charrier B."/>
            <person name="Cho G.Y."/>
            <person name="Coelho S.M."/>
            <person name="Collen J."/>
            <person name="Corre E."/>
            <person name="Da Silva C."/>
            <person name="Delage L."/>
            <person name="Delaroque N."/>
            <person name="Dittami S.M."/>
            <person name="Doulbeau S."/>
            <person name="Elias M."/>
            <person name="Farnham G."/>
            <person name="Gachon C.M."/>
            <person name="Gschloessl B."/>
            <person name="Heesch S."/>
            <person name="Jabbari K."/>
            <person name="Jubin C."/>
            <person name="Kawai H."/>
            <person name="Kimura K."/>
            <person name="Kloareg B."/>
            <person name="Kupper F.C."/>
            <person name="Lang D."/>
            <person name="Le Bail A."/>
            <person name="Leblanc C."/>
            <person name="Lerouge P."/>
            <person name="Lohr M."/>
            <person name="Lopez P.J."/>
            <person name="Martens C."/>
            <person name="Maumus F."/>
            <person name="Michel G."/>
            <person name="Miranda-Saavedra D."/>
            <person name="Morales J."/>
            <person name="Moreau H."/>
            <person name="Motomura T."/>
            <person name="Nagasato C."/>
            <person name="Napoli C.A."/>
            <person name="Nelson D.R."/>
            <person name="Nyvall-Collen P."/>
            <person name="Peters A.F."/>
            <person name="Pommier C."/>
            <person name="Potin P."/>
            <person name="Poulain J."/>
            <person name="Quesneville H."/>
            <person name="Read B."/>
            <person name="Rensing S.A."/>
            <person name="Ritter A."/>
            <person name="Rousvoal S."/>
            <person name="Samanta M."/>
            <person name="Samson G."/>
            <person name="Schroeder D.C."/>
            <person name="Segurens B."/>
            <person name="Strittmatter M."/>
            <person name="Tonon T."/>
            <person name="Tregear J.W."/>
            <person name="Valentin K."/>
            <person name="von Dassow P."/>
            <person name="Yamagishi T."/>
            <person name="Van de Peer Y."/>
            <person name="Wincker P."/>
        </authorList>
    </citation>
    <scope>NUCLEOTIDE SEQUENCE [LARGE SCALE GENOMIC DNA]</scope>
    <source>
        <strain evidence="3">Ec32 / CCAP1310/4</strain>
    </source>
</reference>
<dbReference type="InParanoid" id="D8LFL5"/>
<sequence length="372" mass="35737">MAKASAGIGGGAYLDDSDATVSGCRFENNVAEGIDLFGQLASFGAGLATRGPTHVLDMSDSSFVANAAGKGGSGGGIWVEDGAKAVLARTKFVNNTAASSYTHKGAGGGVAVSASASLTMSEGCVLEGNVAGPEDVGASDPSCLSGQGGGIHVSGSAITLSGVSLRRNRCETGALDAGCSGGAVSLTGRGPQATAAVAARDDDNNNNDSGGAAFDDCLFEGNEARGAATNNVYSGAGQGGAAAIRFAFPRFTGCNFTGNAAEGGGGAAPATGGAVLLFLSRGGGSSPAAAAAAAASDGGMETPPPTFVNCKFTSNIAGSGGVPTDGNALGRGFRQGHGIGGALAAIASSPLLSGCSFWNNSAVAVFPSSSDL</sequence>
<name>D8LFL5_ECTSI</name>
<accession>D8LFL5</accession>
<organism evidence="2 3">
    <name type="scientific">Ectocarpus siliculosus</name>
    <name type="common">Brown alga</name>
    <name type="synonym">Conferva siliculosa</name>
    <dbReference type="NCBI Taxonomy" id="2880"/>
    <lineage>
        <taxon>Eukaryota</taxon>
        <taxon>Sar</taxon>
        <taxon>Stramenopiles</taxon>
        <taxon>Ochrophyta</taxon>
        <taxon>PX clade</taxon>
        <taxon>Phaeophyceae</taxon>
        <taxon>Ectocarpales</taxon>
        <taxon>Ectocarpaceae</taxon>
        <taxon>Ectocarpus</taxon>
    </lineage>
</organism>
<dbReference type="InterPro" id="IPR006626">
    <property type="entry name" value="PbH1"/>
</dbReference>
<keyword evidence="3" id="KW-1185">Reference proteome</keyword>
<dbReference type="OrthoDB" id="191711at2759"/>
<dbReference type="InterPro" id="IPR011050">
    <property type="entry name" value="Pectin_lyase_fold/virulence"/>
</dbReference>
<protein>
    <recommendedName>
        <fullName evidence="1">Right handed beta helix domain-containing protein</fullName>
    </recommendedName>
</protein>